<protein>
    <submittedName>
        <fullName evidence="10">ABC transporter ATP-binding protein</fullName>
    </submittedName>
</protein>
<feature type="domain" description="ABC transporter" evidence="8">
    <location>
        <begin position="961"/>
        <end position="1196"/>
    </location>
</feature>
<dbReference type="PANTHER" id="PTHR43394:SF1">
    <property type="entry name" value="ATP-BINDING CASSETTE SUB-FAMILY B MEMBER 10, MITOCHONDRIAL"/>
    <property type="match status" value="1"/>
</dbReference>
<accession>A0ABP9RL10</accession>
<evidence type="ECO:0000313" key="11">
    <source>
        <dbReference type="Proteomes" id="UP001501570"/>
    </source>
</evidence>
<dbReference type="PROSITE" id="PS50893">
    <property type="entry name" value="ABC_TRANSPORTER_2"/>
    <property type="match status" value="2"/>
</dbReference>
<feature type="transmembrane region" description="Helical" evidence="7">
    <location>
        <begin position="133"/>
        <end position="149"/>
    </location>
</feature>
<feature type="transmembrane region" description="Helical" evidence="7">
    <location>
        <begin position="643"/>
        <end position="663"/>
    </location>
</feature>
<feature type="transmembrane region" description="Helical" evidence="7">
    <location>
        <begin position="759"/>
        <end position="779"/>
    </location>
</feature>
<comment type="subcellular location">
    <subcellularLocation>
        <location evidence="1">Cell membrane</location>
        <topology evidence="1">Multi-pass membrane protein</topology>
    </subcellularLocation>
</comment>
<keyword evidence="2 7" id="KW-0812">Transmembrane</keyword>
<dbReference type="CDD" id="cd18543">
    <property type="entry name" value="ABC_6TM_Rv0194_D1_like"/>
    <property type="match status" value="1"/>
</dbReference>
<feature type="transmembrane region" description="Helical" evidence="7">
    <location>
        <begin position="675"/>
        <end position="697"/>
    </location>
</feature>
<evidence type="ECO:0000256" key="4">
    <source>
        <dbReference type="ARBA" id="ARBA00022840"/>
    </source>
</evidence>
<evidence type="ECO:0000259" key="9">
    <source>
        <dbReference type="PROSITE" id="PS50929"/>
    </source>
</evidence>
<dbReference type="PANTHER" id="PTHR43394">
    <property type="entry name" value="ATP-DEPENDENT PERMEASE MDL1, MITOCHONDRIAL"/>
    <property type="match status" value="1"/>
</dbReference>
<dbReference type="Pfam" id="PF00664">
    <property type="entry name" value="ABC_membrane"/>
    <property type="match status" value="2"/>
</dbReference>
<keyword evidence="3" id="KW-0547">Nucleotide-binding</keyword>
<evidence type="ECO:0000256" key="5">
    <source>
        <dbReference type="ARBA" id="ARBA00022989"/>
    </source>
</evidence>
<dbReference type="Gene3D" id="3.40.50.300">
    <property type="entry name" value="P-loop containing nucleotide triphosphate hydrolases"/>
    <property type="match status" value="2"/>
</dbReference>
<feature type="transmembrane region" description="Helical" evidence="7">
    <location>
        <begin position="105"/>
        <end position="127"/>
    </location>
</feature>
<dbReference type="Gene3D" id="1.20.1560.10">
    <property type="entry name" value="ABC transporter type 1, transmembrane domain"/>
    <property type="match status" value="2"/>
</dbReference>
<feature type="transmembrane region" description="Helical" evidence="7">
    <location>
        <begin position="33"/>
        <end position="52"/>
    </location>
</feature>
<dbReference type="SMART" id="SM00382">
    <property type="entry name" value="AAA"/>
    <property type="match status" value="2"/>
</dbReference>
<dbReference type="InterPro" id="IPR017871">
    <property type="entry name" value="ABC_transporter-like_CS"/>
</dbReference>
<dbReference type="InterPro" id="IPR011527">
    <property type="entry name" value="ABC1_TM_dom"/>
</dbReference>
<evidence type="ECO:0000256" key="1">
    <source>
        <dbReference type="ARBA" id="ARBA00004651"/>
    </source>
</evidence>
<evidence type="ECO:0000256" key="3">
    <source>
        <dbReference type="ARBA" id="ARBA00022741"/>
    </source>
</evidence>
<evidence type="ECO:0000256" key="2">
    <source>
        <dbReference type="ARBA" id="ARBA00022692"/>
    </source>
</evidence>
<evidence type="ECO:0000256" key="7">
    <source>
        <dbReference type="SAM" id="Phobius"/>
    </source>
</evidence>
<proteinExistence type="predicted"/>
<dbReference type="InterPro" id="IPR003593">
    <property type="entry name" value="AAA+_ATPase"/>
</dbReference>
<feature type="domain" description="ABC transmembrane type-1" evidence="9">
    <location>
        <begin position="1"/>
        <end position="277"/>
    </location>
</feature>
<dbReference type="InterPro" id="IPR039421">
    <property type="entry name" value="Type_1_exporter"/>
</dbReference>
<feature type="domain" description="ABC transporter" evidence="8">
    <location>
        <begin position="312"/>
        <end position="546"/>
    </location>
</feature>
<dbReference type="SUPFAM" id="SSF90123">
    <property type="entry name" value="ABC transporter transmembrane region"/>
    <property type="match status" value="2"/>
</dbReference>
<sequence>MASVLGTGASAVLPLLQRSIVDGVVSGRDRNFWPLVGALMGLGVFIFVTTYLRRVLTGRLSVNLQHDLRTEIFDALSRLDGFGQDSLQIGQILSRSNSDVAMTQTLVSSIPMAVGSLVLFAVSLVVMLVLSPLLTLVALAVVPATWWIGERGRRRLFPATWDSEQQAAEVAGVIDDAVGGVRVVKGFGQEDQEQAKLSTAARRLYASRIRGLRLGAWYKSQMQAIPALGQVGVLALGGTLALRGSITLGTFLAFWAYLAQLTGPIQSLTRLLAVGQQARASVSRVFEVIDSQPQVVDVPGAVALPDQPAFALELAGVTFGYLPSQPVLRDLSLRVRPGETLALIGTSGSGKSTISLLLPRFYDPQSGSVRVGGHDVRDLTLDSLRARIGLVLEESFLFSESLRANIAFGRPDASDAEVVSAARAAEAHEFIAALPDGYDTVVGERGLTLSGGQRQRVALARALLTDPHILILDDATSAVDARVEADIHRTLRHVMRGRTTLLIAHRRATLGLADRIAVLDEGRLVDVGTREELRARCARYRLLVSGPGEDAEGVDAGEVAVEPEGSLWDSTRVPEPIARQAPKGRATGPAGIFGLMAPSREMLARVAALPPARDEPAVDERAAVEAGPAPGIRALLRPFRATVLGALVLVALDALSALVLPVLTRDGVDRGVVGGSGRALAVVSGIALAVALVNLFIVRAHVLVTARTGERVLYTLRLRMFAHLQRLGLDYYEREMSGRILTRMTTDADAVAVFVQDGLTNTVVSLLTLAGILLALLVISPELGLVAVAALPVAVAATLVFRSVSARAYADAREKVSTVNADLRENVAGLRVTQAYRRETHNRGRFAQRSDAYRAARMRAQRAAAVYFPFIELLSTLVAAGVLAAGTGMVRGGTLTAGGLIAYLIYIELFFSPLQQLSQVFDGYQQAAVGLRRSWELLGTPTSTPVRADPIPVPARLRGELVVEAVRFRYSAEAAEALRGIDLRVAPGETVALVGQTGAGKSTLVKLVFRFYDPTAGAIRIDGTDVRDLDLTRYRHRLALVPQEPYLFPGTVRDAIAYGRPGASQAEVEAAARAAGAHEMIRRLAGGYLHPVAERGRNLSAGQRQLLALARAELVEPDILVMDEPTAALDLATEAAVLRAAGGADRARTTLVVAHRLTTAARADRVVVLDGGRIVEHGTHGELLAAGGAYARMWDAFTATAGVGGAP</sequence>
<evidence type="ECO:0000313" key="10">
    <source>
        <dbReference type="EMBL" id="GAA5178988.1"/>
    </source>
</evidence>
<keyword evidence="6 7" id="KW-0472">Membrane</keyword>
<keyword evidence="5 7" id="KW-1133">Transmembrane helix</keyword>
<organism evidence="10 11">
    <name type="scientific">Rugosimonospora acidiphila</name>
    <dbReference type="NCBI Taxonomy" id="556531"/>
    <lineage>
        <taxon>Bacteria</taxon>
        <taxon>Bacillati</taxon>
        <taxon>Actinomycetota</taxon>
        <taxon>Actinomycetes</taxon>
        <taxon>Micromonosporales</taxon>
        <taxon>Micromonosporaceae</taxon>
        <taxon>Rugosimonospora</taxon>
    </lineage>
</organism>
<gene>
    <name evidence="10" type="ORF">GCM10023322_07560</name>
</gene>
<dbReference type="InterPro" id="IPR036640">
    <property type="entry name" value="ABC1_TM_sf"/>
</dbReference>
<reference evidence="11" key="1">
    <citation type="journal article" date="2019" name="Int. J. Syst. Evol. Microbiol.">
        <title>The Global Catalogue of Microorganisms (GCM) 10K type strain sequencing project: providing services to taxonomists for standard genome sequencing and annotation.</title>
        <authorList>
            <consortium name="The Broad Institute Genomics Platform"/>
            <consortium name="The Broad Institute Genome Sequencing Center for Infectious Disease"/>
            <person name="Wu L."/>
            <person name="Ma J."/>
        </authorList>
    </citation>
    <scope>NUCLEOTIDE SEQUENCE [LARGE SCALE GENOMIC DNA]</scope>
    <source>
        <strain evidence="11">JCM 18304</strain>
    </source>
</reference>
<dbReference type="CDD" id="cd18546">
    <property type="entry name" value="ABC_6TM_Rv0194_D2_like"/>
    <property type="match status" value="1"/>
</dbReference>
<evidence type="ECO:0000256" key="6">
    <source>
        <dbReference type="ARBA" id="ARBA00023136"/>
    </source>
</evidence>
<dbReference type="InterPro" id="IPR003439">
    <property type="entry name" value="ABC_transporter-like_ATP-bd"/>
</dbReference>
<feature type="domain" description="ABC transmembrane type-1" evidence="9">
    <location>
        <begin position="644"/>
        <end position="926"/>
    </location>
</feature>
<dbReference type="GO" id="GO:0005524">
    <property type="term" value="F:ATP binding"/>
    <property type="evidence" value="ECO:0007669"/>
    <property type="project" value="UniProtKB-KW"/>
</dbReference>
<dbReference type="PROSITE" id="PS50929">
    <property type="entry name" value="ABC_TM1F"/>
    <property type="match status" value="2"/>
</dbReference>
<dbReference type="InterPro" id="IPR027417">
    <property type="entry name" value="P-loop_NTPase"/>
</dbReference>
<evidence type="ECO:0000259" key="8">
    <source>
        <dbReference type="PROSITE" id="PS50893"/>
    </source>
</evidence>
<dbReference type="Pfam" id="PF00005">
    <property type="entry name" value="ABC_tran"/>
    <property type="match status" value="2"/>
</dbReference>
<dbReference type="SUPFAM" id="SSF52540">
    <property type="entry name" value="P-loop containing nucleoside triphosphate hydrolases"/>
    <property type="match status" value="2"/>
</dbReference>
<keyword evidence="11" id="KW-1185">Reference proteome</keyword>
<name>A0ABP9RL10_9ACTN</name>
<dbReference type="Proteomes" id="UP001501570">
    <property type="component" value="Unassembled WGS sequence"/>
</dbReference>
<keyword evidence="4 10" id="KW-0067">ATP-binding</keyword>
<comment type="caution">
    <text evidence="10">The sequence shown here is derived from an EMBL/GenBank/DDBJ whole genome shotgun (WGS) entry which is preliminary data.</text>
</comment>
<dbReference type="PROSITE" id="PS00211">
    <property type="entry name" value="ABC_TRANSPORTER_1"/>
    <property type="match status" value="1"/>
</dbReference>
<feature type="transmembrane region" description="Helical" evidence="7">
    <location>
        <begin position="864"/>
        <end position="886"/>
    </location>
</feature>
<dbReference type="EMBL" id="BAABJQ010000002">
    <property type="protein sequence ID" value="GAA5178988.1"/>
    <property type="molecule type" value="Genomic_DNA"/>
</dbReference>
<feature type="transmembrane region" description="Helical" evidence="7">
    <location>
        <begin position="892"/>
        <end position="911"/>
    </location>
</feature>
<feature type="transmembrane region" description="Helical" evidence="7">
    <location>
        <begin position="785"/>
        <end position="805"/>
    </location>
</feature>